<gene>
    <name evidence="6" type="ORF">SAMN05216255_0006</name>
</gene>
<evidence type="ECO:0000256" key="1">
    <source>
        <dbReference type="ARBA" id="ARBA00022636"/>
    </source>
</evidence>
<keyword evidence="6" id="KW-0969">Cilium</keyword>
<dbReference type="InterPro" id="IPR012349">
    <property type="entry name" value="Split_barrel_FMN-bd"/>
</dbReference>
<evidence type="ECO:0000259" key="5">
    <source>
        <dbReference type="Pfam" id="PF07317"/>
    </source>
</evidence>
<reference evidence="7" key="1">
    <citation type="submission" date="2017-06" db="EMBL/GenBank/DDBJ databases">
        <authorList>
            <person name="Varghese N."/>
            <person name="Submissions S."/>
        </authorList>
    </citation>
    <scope>NUCLEOTIDE SEQUENCE [LARGE SCALE GENOMIC DNA]</scope>
    <source>
        <strain evidence="7">CIP 108523</strain>
    </source>
</reference>
<keyword evidence="7" id="KW-1185">Reference proteome</keyword>
<dbReference type="AlphaFoldDB" id="A0A239JTS2"/>
<accession>A0A239JTS2</accession>
<organism evidence="6 7">
    <name type="scientific">Pseudomonas segetis</name>
    <dbReference type="NCBI Taxonomy" id="298908"/>
    <lineage>
        <taxon>Bacteria</taxon>
        <taxon>Pseudomonadati</taxon>
        <taxon>Pseudomonadota</taxon>
        <taxon>Gammaproteobacteria</taxon>
        <taxon>Pseudomonadales</taxon>
        <taxon>Pseudomonadaceae</taxon>
        <taxon>Pseudomonas</taxon>
    </lineage>
</organism>
<dbReference type="Pfam" id="PF07238">
    <property type="entry name" value="PilZ"/>
    <property type="match status" value="1"/>
</dbReference>
<dbReference type="Proteomes" id="UP000242915">
    <property type="component" value="Unassembled WGS sequence"/>
</dbReference>
<dbReference type="EMBL" id="FZOG01000010">
    <property type="protein sequence ID" value="SNT08848.1"/>
    <property type="molecule type" value="Genomic_DNA"/>
</dbReference>
<evidence type="ECO:0000313" key="7">
    <source>
        <dbReference type="Proteomes" id="UP000242915"/>
    </source>
</evidence>
<keyword evidence="6" id="KW-0282">Flagellum</keyword>
<name>A0A239JTS2_9PSED</name>
<dbReference type="GO" id="GO:0035438">
    <property type="term" value="F:cyclic-di-GMP binding"/>
    <property type="evidence" value="ECO:0007669"/>
    <property type="project" value="InterPro"/>
</dbReference>
<dbReference type="Gene3D" id="2.30.110.10">
    <property type="entry name" value="Electron Transport, Fmn-binding Protein, Chain A"/>
    <property type="match status" value="1"/>
</dbReference>
<keyword evidence="6" id="KW-0966">Cell projection</keyword>
<keyword evidence="3" id="KW-0975">Bacterial flagellum</keyword>
<keyword evidence="1" id="KW-0973">c-di-GMP</keyword>
<dbReference type="InterPro" id="IPR009875">
    <property type="entry name" value="PilZ_domain"/>
</dbReference>
<proteinExistence type="predicted"/>
<feature type="domain" description="PilZ" evidence="4">
    <location>
        <begin position="124"/>
        <end position="235"/>
    </location>
</feature>
<protein>
    <submittedName>
        <fullName evidence="6">C-di-GMP-binding flagellar brake protein YcgR, contains PilZNR and PilZ domains</fullName>
    </submittedName>
</protein>
<dbReference type="Pfam" id="PF07317">
    <property type="entry name" value="PilZN"/>
    <property type="match status" value="1"/>
</dbReference>
<evidence type="ECO:0000313" key="6">
    <source>
        <dbReference type="EMBL" id="SNT08848.1"/>
    </source>
</evidence>
<evidence type="ECO:0000259" key="4">
    <source>
        <dbReference type="Pfam" id="PF07238"/>
    </source>
</evidence>
<sequence length="249" mass="28328">MSSPFAEEDGPQPPRVLKAPMEIAATLRQLQQNHDPLVISFHERNQRFQSFLIEVDPDKGRLIFDELVPNDGERFLKNAEPFSVESSREGVRVAWQCDDSAQISEHDGLRCYFCAMPSEVLYHQRRSAFRATLKLGELVAISLKGEKLAKPLSGQMLDISATGCKIRIAGDVSQSLKPGMIYEELVAQLPFGAMTAPIELRHVHYNEKLDTSMLGVRFYRMSGLVQRQVERFVYQLQREAKRLESDTFL</sequence>
<dbReference type="Gene3D" id="2.40.10.220">
    <property type="entry name" value="predicted glycosyltransferase like domains"/>
    <property type="match status" value="1"/>
</dbReference>
<keyword evidence="2" id="KW-0547">Nucleotide-binding</keyword>
<dbReference type="InterPro" id="IPR009926">
    <property type="entry name" value="T3SS_YcgR_PilZN"/>
</dbReference>
<evidence type="ECO:0000256" key="3">
    <source>
        <dbReference type="ARBA" id="ARBA00023143"/>
    </source>
</evidence>
<feature type="domain" description="Type III secretion system flagellar brake protein YcgR PilZN" evidence="5">
    <location>
        <begin position="17"/>
        <end position="121"/>
    </location>
</feature>
<dbReference type="RefSeq" id="WP_010482841.1">
    <property type="nucleotide sequence ID" value="NZ_FZOG01000010.1"/>
</dbReference>
<evidence type="ECO:0000256" key="2">
    <source>
        <dbReference type="ARBA" id="ARBA00022741"/>
    </source>
</evidence>